<dbReference type="SUPFAM" id="SSF75138">
    <property type="entry name" value="HprK N-terminal domain-like"/>
    <property type="match status" value="1"/>
</dbReference>
<reference evidence="2" key="1">
    <citation type="submission" date="2020-06" db="EMBL/GenBank/DDBJ databases">
        <title>Unique genomic features of the anaerobic methanotrophic archaea.</title>
        <authorList>
            <person name="Chadwick G.L."/>
            <person name="Skennerton C.T."/>
            <person name="Laso-Perez R."/>
            <person name="Leu A.O."/>
            <person name="Speth D.R."/>
            <person name="Yu H."/>
            <person name="Morgan-Lang C."/>
            <person name="Hatzenpichler R."/>
            <person name="Goudeau D."/>
            <person name="Malmstrom R."/>
            <person name="Brazelton W.J."/>
            <person name="Woyke T."/>
            <person name="Hallam S.J."/>
            <person name="Tyson G.W."/>
            <person name="Wegener G."/>
            <person name="Boetius A."/>
            <person name="Orphan V."/>
        </authorList>
    </citation>
    <scope>NUCLEOTIDE SEQUENCE</scope>
</reference>
<name>A0A7G9Y8L9_9EURY</name>
<evidence type="ECO:0000313" key="2">
    <source>
        <dbReference type="EMBL" id="QNO44353.1"/>
    </source>
</evidence>
<accession>A0A7G9Y8L9</accession>
<dbReference type="SUPFAM" id="SSF52540">
    <property type="entry name" value="P-loop containing nucleoside triphosphate hydrolases"/>
    <property type="match status" value="1"/>
</dbReference>
<gene>
    <name evidence="2" type="ORF">GGELHCHN_00003</name>
</gene>
<dbReference type="PANTHER" id="PTHR43356">
    <property type="entry name" value="PHOSPHATE ACETYLTRANSFERASE"/>
    <property type="match status" value="1"/>
</dbReference>
<proteinExistence type="predicted"/>
<dbReference type="Gene3D" id="3.40.50.300">
    <property type="entry name" value="P-loop containing nucleotide triphosphate hydrolases"/>
    <property type="match status" value="1"/>
</dbReference>
<feature type="domain" description="DRTGG" evidence="1">
    <location>
        <begin position="212"/>
        <end position="316"/>
    </location>
</feature>
<dbReference type="AlphaFoldDB" id="A0A7G9Y8L9"/>
<protein>
    <recommendedName>
        <fullName evidence="1">DRTGG domain-containing protein</fullName>
    </recommendedName>
</protein>
<dbReference type="Pfam" id="PF13500">
    <property type="entry name" value="AAA_26"/>
    <property type="match status" value="1"/>
</dbReference>
<dbReference type="InterPro" id="IPR027417">
    <property type="entry name" value="P-loop_NTPase"/>
</dbReference>
<dbReference type="CDD" id="cd03109">
    <property type="entry name" value="DTBS"/>
    <property type="match status" value="1"/>
</dbReference>
<dbReference type="EMBL" id="MT630956">
    <property type="protein sequence ID" value="QNO44353.1"/>
    <property type="molecule type" value="Genomic_DNA"/>
</dbReference>
<organism evidence="2">
    <name type="scientific">Candidatus Methanogaster sp. ANME-2c ERB4</name>
    <dbReference type="NCBI Taxonomy" id="2759911"/>
    <lineage>
        <taxon>Archaea</taxon>
        <taxon>Methanobacteriati</taxon>
        <taxon>Methanobacteriota</taxon>
        <taxon>Stenosarchaea group</taxon>
        <taxon>Methanomicrobia</taxon>
        <taxon>Methanosarcinales</taxon>
        <taxon>ANME-2 cluster</taxon>
        <taxon>Candidatus Methanogasteraceae</taxon>
        <taxon>Candidatus Methanogaster</taxon>
    </lineage>
</organism>
<dbReference type="Pfam" id="PF07085">
    <property type="entry name" value="DRTGG"/>
    <property type="match status" value="1"/>
</dbReference>
<dbReference type="PANTHER" id="PTHR43356:SF2">
    <property type="entry name" value="PHOSPHATE ACETYLTRANSFERASE"/>
    <property type="match status" value="1"/>
</dbReference>
<dbReference type="InterPro" id="IPR028979">
    <property type="entry name" value="Ser_kin/Pase_Hpr-like_N_sf"/>
</dbReference>
<dbReference type="Gene3D" id="3.40.1390.20">
    <property type="entry name" value="HprK N-terminal domain-like"/>
    <property type="match status" value="1"/>
</dbReference>
<dbReference type="InterPro" id="IPR010766">
    <property type="entry name" value="DRTGG"/>
</dbReference>
<sequence>MKSILIGSCEGYSGKSAICMGLGLILKKRGLAVGYMKPFGNQFQEVDGTLVDGDAKTIKTALELSDPLKLITPVMLTHDFYHRALTGGVDVSGNILNAYRKLSEGKDVMIIEGNEELAGGIMYDMSDIEIARLVGARILLVSRYQSMQEIDNILNDYKMIGDPELMVGVILNGVINSKEASELAVPFLRERGISVFGAIPKDPVLKSVSIGEIADALGSEILIREDMRNVLVDHFFVGAMEANTALRYFKREKSFALLTGGGRADIQLAALEAGVKCIILTGNTYPSSAILGVAGERGVPIMVVPGDTMKTVEEMETIMGTARILGEAKMGRIEELLDRYVDTEALGLAIGL</sequence>
<evidence type="ECO:0000259" key="1">
    <source>
        <dbReference type="Pfam" id="PF07085"/>
    </source>
</evidence>
<dbReference type="InterPro" id="IPR050500">
    <property type="entry name" value="Phos_Acetyltrans/Butyryltrans"/>
</dbReference>